<reference evidence="2 3" key="1">
    <citation type="submission" date="2019-05" db="EMBL/GenBank/DDBJ databases">
        <title>Another draft genome of Portunus trituberculatus and its Hox gene families provides insights of decapod evolution.</title>
        <authorList>
            <person name="Jeong J.-H."/>
            <person name="Song I."/>
            <person name="Kim S."/>
            <person name="Choi T."/>
            <person name="Kim D."/>
            <person name="Ryu S."/>
            <person name="Kim W."/>
        </authorList>
    </citation>
    <scope>NUCLEOTIDE SEQUENCE [LARGE SCALE GENOMIC DNA]</scope>
    <source>
        <tissue evidence="2">Muscle</tissue>
    </source>
</reference>
<sequence>MWRSSRVGTTRAKDALLTMAALKEKMQQVRERERERERESLLTSVQEYQS</sequence>
<accession>A0A5B7ITJ8</accession>
<feature type="compositionally biased region" description="Basic and acidic residues" evidence="1">
    <location>
        <begin position="27"/>
        <end position="40"/>
    </location>
</feature>
<protein>
    <submittedName>
        <fullName evidence="2">Uncharacterized protein</fullName>
    </submittedName>
</protein>
<comment type="caution">
    <text evidence="2">The sequence shown here is derived from an EMBL/GenBank/DDBJ whole genome shotgun (WGS) entry which is preliminary data.</text>
</comment>
<evidence type="ECO:0000313" key="3">
    <source>
        <dbReference type="Proteomes" id="UP000324222"/>
    </source>
</evidence>
<dbReference type="EMBL" id="VSRR010064128">
    <property type="protein sequence ID" value="MPC83998.1"/>
    <property type="molecule type" value="Genomic_DNA"/>
</dbReference>
<dbReference type="AlphaFoldDB" id="A0A5B7ITJ8"/>
<organism evidence="2 3">
    <name type="scientific">Portunus trituberculatus</name>
    <name type="common">Swimming crab</name>
    <name type="synonym">Neptunus trituberculatus</name>
    <dbReference type="NCBI Taxonomy" id="210409"/>
    <lineage>
        <taxon>Eukaryota</taxon>
        <taxon>Metazoa</taxon>
        <taxon>Ecdysozoa</taxon>
        <taxon>Arthropoda</taxon>
        <taxon>Crustacea</taxon>
        <taxon>Multicrustacea</taxon>
        <taxon>Malacostraca</taxon>
        <taxon>Eumalacostraca</taxon>
        <taxon>Eucarida</taxon>
        <taxon>Decapoda</taxon>
        <taxon>Pleocyemata</taxon>
        <taxon>Brachyura</taxon>
        <taxon>Eubrachyura</taxon>
        <taxon>Portunoidea</taxon>
        <taxon>Portunidae</taxon>
        <taxon>Portuninae</taxon>
        <taxon>Portunus</taxon>
    </lineage>
</organism>
<dbReference type="Proteomes" id="UP000324222">
    <property type="component" value="Unassembled WGS sequence"/>
</dbReference>
<feature type="region of interest" description="Disordered" evidence="1">
    <location>
        <begin position="27"/>
        <end position="50"/>
    </location>
</feature>
<name>A0A5B7ITJ8_PORTR</name>
<gene>
    <name evidence="2" type="ORF">E2C01_078723</name>
</gene>
<evidence type="ECO:0000313" key="2">
    <source>
        <dbReference type="EMBL" id="MPC83998.1"/>
    </source>
</evidence>
<proteinExistence type="predicted"/>
<evidence type="ECO:0000256" key="1">
    <source>
        <dbReference type="SAM" id="MobiDB-lite"/>
    </source>
</evidence>
<keyword evidence="3" id="KW-1185">Reference proteome</keyword>
<feature type="compositionally biased region" description="Polar residues" evidence="1">
    <location>
        <begin position="41"/>
        <end position="50"/>
    </location>
</feature>